<dbReference type="AlphaFoldDB" id="A0A399T4G9"/>
<dbReference type="RefSeq" id="WP_119436493.1">
    <property type="nucleotide sequence ID" value="NZ_QWGR01000002.1"/>
</dbReference>
<dbReference type="InterPro" id="IPR021109">
    <property type="entry name" value="Peptidase_aspartic_dom_sf"/>
</dbReference>
<dbReference type="Proteomes" id="UP000265926">
    <property type="component" value="Unassembled WGS sequence"/>
</dbReference>
<keyword evidence="1" id="KW-0645">Protease</keyword>
<gene>
    <name evidence="1" type="ORF">D1614_03425</name>
</gene>
<protein>
    <submittedName>
        <fullName evidence="1">Clan AA aspartic protease</fullName>
    </submittedName>
</protein>
<name>A0A399T4G9_9BACT</name>
<dbReference type="EMBL" id="QWGR01000002">
    <property type="protein sequence ID" value="RIJ49804.1"/>
    <property type="molecule type" value="Genomic_DNA"/>
</dbReference>
<sequence>MRTKIPIRIIELENGNYHLLVSSSFCNGTIGIWVIDTGASKSVFDQNLQDCIAEVDEHTEDLHSAGIGAEPMKSRLCTLKEIHFGKMKVPGMSAALLDLNHINELYENAADLQICGLLGGDFLMNYRAVIDYKRKLLILRK</sequence>
<evidence type="ECO:0000313" key="1">
    <source>
        <dbReference type="EMBL" id="RIJ49804.1"/>
    </source>
</evidence>
<keyword evidence="2" id="KW-1185">Reference proteome</keyword>
<dbReference type="OrthoDB" id="7433208at2"/>
<comment type="caution">
    <text evidence="1">The sequence shown here is derived from an EMBL/GenBank/DDBJ whole genome shotgun (WGS) entry which is preliminary data.</text>
</comment>
<reference evidence="1 2" key="1">
    <citation type="submission" date="2018-08" db="EMBL/GenBank/DDBJ databases">
        <title>Pallidiluteibacterium maritimus gen. nov., sp. nov., isolated from coastal sediment.</title>
        <authorList>
            <person name="Zhou L.Y."/>
        </authorList>
    </citation>
    <scope>NUCLEOTIDE SEQUENCE [LARGE SCALE GENOMIC DNA]</scope>
    <source>
        <strain evidence="1 2">XSD2</strain>
    </source>
</reference>
<evidence type="ECO:0000313" key="2">
    <source>
        <dbReference type="Proteomes" id="UP000265926"/>
    </source>
</evidence>
<dbReference type="GO" id="GO:0006508">
    <property type="term" value="P:proteolysis"/>
    <property type="evidence" value="ECO:0007669"/>
    <property type="project" value="UniProtKB-KW"/>
</dbReference>
<keyword evidence="1" id="KW-0378">Hydrolase</keyword>
<dbReference type="GO" id="GO:0008233">
    <property type="term" value="F:peptidase activity"/>
    <property type="evidence" value="ECO:0007669"/>
    <property type="project" value="UniProtKB-KW"/>
</dbReference>
<accession>A0A399T4G9</accession>
<organism evidence="1 2">
    <name type="scientific">Maribellus luteus</name>
    <dbReference type="NCBI Taxonomy" id="2305463"/>
    <lineage>
        <taxon>Bacteria</taxon>
        <taxon>Pseudomonadati</taxon>
        <taxon>Bacteroidota</taxon>
        <taxon>Bacteroidia</taxon>
        <taxon>Marinilabiliales</taxon>
        <taxon>Prolixibacteraceae</taxon>
        <taxon>Maribellus</taxon>
    </lineage>
</organism>
<dbReference type="Gene3D" id="2.40.70.10">
    <property type="entry name" value="Acid Proteases"/>
    <property type="match status" value="1"/>
</dbReference>
<proteinExistence type="predicted"/>
<dbReference type="Pfam" id="PF13650">
    <property type="entry name" value="Asp_protease_2"/>
    <property type="match status" value="1"/>
</dbReference>